<feature type="transmembrane region" description="Helical" evidence="1">
    <location>
        <begin position="6"/>
        <end position="28"/>
    </location>
</feature>
<keyword evidence="2" id="KW-1185">Reference proteome</keyword>
<dbReference type="Proteomes" id="UP000050795">
    <property type="component" value="Unassembled WGS sequence"/>
</dbReference>
<organism evidence="2 3">
    <name type="scientific">Trichobilharzia regenti</name>
    <name type="common">Nasal bird schistosome</name>
    <dbReference type="NCBI Taxonomy" id="157069"/>
    <lineage>
        <taxon>Eukaryota</taxon>
        <taxon>Metazoa</taxon>
        <taxon>Spiralia</taxon>
        <taxon>Lophotrochozoa</taxon>
        <taxon>Platyhelminthes</taxon>
        <taxon>Trematoda</taxon>
        <taxon>Digenea</taxon>
        <taxon>Strigeidida</taxon>
        <taxon>Schistosomatoidea</taxon>
        <taxon>Schistosomatidae</taxon>
        <taxon>Trichobilharzia</taxon>
    </lineage>
</organism>
<proteinExistence type="predicted"/>
<dbReference type="SUPFAM" id="SSF48452">
    <property type="entry name" value="TPR-like"/>
    <property type="match status" value="1"/>
</dbReference>
<reference evidence="2" key="1">
    <citation type="submission" date="2022-06" db="EMBL/GenBank/DDBJ databases">
        <authorList>
            <person name="Berger JAMES D."/>
            <person name="Berger JAMES D."/>
        </authorList>
    </citation>
    <scope>NUCLEOTIDE SEQUENCE [LARGE SCALE GENOMIC DNA]</scope>
</reference>
<evidence type="ECO:0008006" key="4">
    <source>
        <dbReference type="Google" id="ProtNLM"/>
    </source>
</evidence>
<evidence type="ECO:0000256" key="1">
    <source>
        <dbReference type="SAM" id="Phobius"/>
    </source>
</evidence>
<reference evidence="3" key="2">
    <citation type="submission" date="2023-11" db="UniProtKB">
        <authorList>
            <consortium name="WormBaseParasite"/>
        </authorList>
    </citation>
    <scope>IDENTIFICATION</scope>
</reference>
<dbReference type="WBParaSite" id="TREG1_41830.1">
    <property type="protein sequence ID" value="TREG1_41830.1"/>
    <property type="gene ID" value="TREG1_41830"/>
</dbReference>
<evidence type="ECO:0000313" key="2">
    <source>
        <dbReference type="Proteomes" id="UP000050795"/>
    </source>
</evidence>
<sequence length="168" mass="19174">MLFILTSLICLYFKIGYFLIFICEFISLKVARLKSTLLSPFNPSNGNSSTQPIDIINARGLNKCELRLEYAISLLKTTNEENVNTAMEIILYILRNNQLTRLQSECLYYLAISCAKLGDYAKAMMYCQHLLTFYPNCDRSNSLLAKIQLRALQDAQDDSTIMKCPKSN</sequence>
<dbReference type="InterPro" id="IPR028061">
    <property type="entry name" value="Fis1_TPR_C"/>
</dbReference>
<dbReference type="Pfam" id="PF14853">
    <property type="entry name" value="Fis1_TPR_C"/>
    <property type="match status" value="1"/>
</dbReference>
<protein>
    <recommendedName>
        <fullName evidence="4">TPR_REGION domain-containing protein</fullName>
    </recommendedName>
</protein>
<keyword evidence="1" id="KW-0472">Membrane</keyword>
<dbReference type="AlphaFoldDB" id="A0AA85JUH2"/>
<dbReference type="SMART" id="SM00028">
    <property type="entry name" value="TPR"/>
    <property type="match status" value="1"/>
</dbReference>
<dbReference type="InterPro" id="IPR011990">
    <property type="entry name" value="TPR-like_helical_dom_sf"/>
</dbReference>
<dbReference type="Gene3D" id="1.25.40.10">
    <property type="entry name" value="Tetratricopeptide repeat domain"/>
    <property type="match status" value="1"/>
</dbReference>
<keyword evidence="1" id="KW-1133">Transmembrane helix</keyword>
<dbReference type="InterPro" id="IPR019734">
    <property type="entry name" value="TPR_rpt"/>
</dbReference>
<keyword evidence="1" id="KW-0812">Transmembrane</keyword>
<name>A0AA85JUH2_TRIRE</name>
<evidence type="ECO:0000313" key="3">
    <source>
        <dbReference type="WBParaSite" id="TREG1_41830.1"/>
    </source>
</evidence>
<accession>A0AA85JUH2</accession>